<dbReference type="eggNOG" id="COG3832">
    <property type="taxonomic scope" value="Bacteria"/>
</dbReference>
<dbReference type="InterPro" id="IPR013538">
    <property type="entry name" value="ASHA1/2-like_C"/>
</dbReference>
<evidence type="ECO:0000256" key="1">
    <source>
        <dbReference type="ARBA" id="ARBA00006817"/>
    </source>
</evidence>
<evidence type="ECO:0000313" key="4">
    <source>
        <dbReference type="EMBL" id="ABV97912.1"/>
    </source>
</evidence>
<feature type="region of interest" description="Disordered" evidence="2">
    <location>
        <begin position="1"/>
        <end position="52"/>
    </location>
</feature>
<dbReference type="Pfam" id="PF08327">
    <property type="entry name" value="AHSA1"/>
    <property type="match status" value="1"/>
</dbReference>
<feature type="compositionally biased region" description="Low complexity" evidence="2">
    <location>
        <begin position="28"/>
        <end position="40"/>
    </location>
</feature>
<organism evidence="4">
    <name type="scientific">Salinispora arenicola (strain CNS-205)</name>
    <dbReference type="NCBI Taxonomy" id="391037"/>
    <lineage>
        <taxon>Bacteria</taxon>
        <taxon>Bacillati</taxon>
        <taxon>Actinomycetota</taxon>
        <taxon>Actinomycetes</taxon>
        <taxon>Micromonosporales</taxon>
        <taxon>Micromonosporaceae</taxon>
        <taxon>Salinispora</taxon>
    </lineage>
</organism>
<dbReference type="SUPFAM" id="SSF55961">
    <property type="entry name" value="Bet v1-like"/>
    <property type="match status" value="1"/>
</dbReference>
<dbReference type="KEGG" id="saq:Sare_2045"/>
<dbReference type="OrthoDB" id="268331at2"/>
<evidence type="ECO:0000259" key="3">
    <source>
        <dbReference type="Pfam" id="PF08327"/>
    </source>
</evidence>
<comment type="similarity">
    <text evidence="1">Belongs to the AHA1 family.</text>
</comment>
<feature type="domain" description="Activator of Hsp90 ATPase homologue 1/2-like C-terminal" evidence="3">
    <location>
        <begin position="63"/>
        <end position="196"/>
    </location>
</feature>
<dbReference type="EMBL" id="CP000850">
    <property type="protein sequence ID" value="ABV97912.1"/>
    <property type="molecule type" value="Genomic_DNA"/>
</dbReference>
<sequence length="203" mass="22923">MESGRAAVTRIVHLPHSDSEDGDMPQEKTTSATRTATKSTTARKPKPPNYDPFVRHSVTVATDRETAFKVFLENFPQWWPENFRTTKVGAPLGVDPKKGGRLYEIDEQGEEHTFGLIRTVDAPDTLAVGWRLNGFGRIDPDNASEFTVTFVRDGQKKTRVEVEHTHFDRMGTKHAKRVRNGMDKGWPTILASFEKRIKEVTAT</sequence>
<accession>A8LZP9</accession>
<dbReference type="InterPro" id="IPR023393">
    <property type="entry name" value="START-like_dom_sf"/>
</dbReference>
<reference evidence="4" key="1">
    <citation type="submission" date="2007-10" db="EMBL/GenBank/DDBJ databases">
        <title>Complete sequence of Salinispora arenicola CNS-205.</title>
        <authorList>
            <consortium name="US DOE Joint Genome Institute"/>
            <person name="Copeland A."/>
            <person name="Lucas S."/>
            <person name="Lapidus A."/>
            <person name="Barry K."/>
            <person name="Glavina del Rio T."/>
            <person name="Dalin E."/>
            <person name="Tice H."/>
            <person name="Pitluck S."/>
            <person name="Foster B."/>
            <person name="Schmutz J."/>
            <person name="Larimer F."/>
            <person name="Land M."/>
            <person name="Hauser L."/>
            <person name="Kyrpides N."/>
            <person name="Ivanova N."/>
            <person name="Jensen P.R."/>
            <person name="Moore B.S."/>
            <person name="Penn K."/>
            <person name="Jenkins C."/>
            <person name="Udwary D."/>
            <person name="Xiang L."/>
            <person name="Gontang E."/>
            <person name="Richardson P."/>
        </authorList>
    </citation>
    <scope>NUCLEOTIDE SEQUENCE [LARGE SCALE GENOMIC DNA]</scope>
    <source>
        <strain evidence="4">CNS-205</strain>
    </source>
</reference>
<evidence type="ECO:0000256" key="2">
    <source>
        <dbReference type="SAM" id="MobiDB-lite"/>
    </source>
</evidence>
<dbReference type="HOGENOM" id="CLU_112319_1_0_11"/>
<gene>
    <name evidence="4" type="ordered locus">Sare_2045</name>
</gene>
<dbReference type="AlphaFoldDB" id="A8LZP9"/>
<dbReference type="CDD" id="cd08891">
    <property type="entry name" value="SRPBCC_CalC"/>
    <property type="match status" value="1"/>
</dbReference>
<proteinExistence type="inferred from homology"/>
<protein>
    <recommendedName>
        <fullName evidence="3">Activator of Hsp90 ATPase homologue 1/2-like C-terminal domain-containing protein</fullName>
    </recommendedName>
</protein>
<dbReference type="Gene3D" id="3.30.530.20">
    <property type="match status" value="1"/>
</dbReference>
<dbReference type="STRING" id="391037.Sare_2045"/>
<name>A8LZP9_SALAI</name>
<dbReference type="PATRIC" id="fig|391037.6.peg.2068"/>